<comment type="subcellular location">
    <subcellularLocation>
        <location evidence="1">Cell envelope</location>
    </subcellularLocation>
</comment>
<evidence type="ECO:0000313" key="9">
    <source>
        <dbReference type="EMBL" id="VAX02678.1"/>
    </source>
</evidence>
<evidence type="ECO:0000256" key="7">
    <source>
        <dbReference type="SAM" id="MobiDB-lite"/>
    </source>
</evidence>
<gene>
    <name evidence="9" type="ORF">MNBD_GAMMA20-1694</name>
</gene>
<dbReference type="InterPro" id="IPR012286">
    <property type="entry name" value="Tetrahaem_cytochrome"/>
</dbReference>
<dbReference type="GO" id="GO:0046872">
    <property type="term" value="F:metal ion binding"/>
    <property type="evidence" value="ECO:0007669"/>
    <property type="project" value="UniProtKB-KW"/>
</dbReference>
<evidence type="ECO:0000259" key="8">
    <source>
        <dbReference type="Pfam" id="PF14537"/>
    </source>
</evidence>
<evidence type="ECO:0000256" key="5">
    <source>
        <dbReference type="ARBA" id="ARBA00022982"/>
    </source>
</evidence>
<evidence type="ECO:0000256" key="3">
    <source>
        <dbReference type="ARBA" id="ARBA00022617"/>
    </source>
</evidence>
<reference evidence="9" key="1">
    <citation type="submission" date="2018-06" db="EMBL/GenBank/DDBJ databases">
        <authorList>
            <person name="Zhirakovskaya E."/>
        </authorList>
    </citation>
    <scope>NUCLEOTIDE SEQUENCE</scope>
</reference>
<evidence type="ECO:0000256" key="4">
    <source>
        <dbReference type="ARBA" id="ARBA00022723"/>
    </source>
</evidence>
<evidence type="ECO:0000256" key="1">
    <source>
        <dbReference type="ARBA" id="ARBA00004196"/>
    </source>
</evidence>
<organism evidence="9">
    <name type="scientific">hydrothermal vent metagenome</name>
    <dbReference type="NCBI Taxonomy" id="652676"/>
    <lineage>
        <taxon>unclassified sequences</taxon>
        <taxon>metagenomes</taxon>
        <taxon>ecological metagenomes</taxon>
    </lineage>
</organism>
<sequence length="180" mass="19926">MRNNITRRILLMATLLLFLLPLTVVAADESCVRCHLHSELADDFAASSHEANTLAGFHGAVFRGRDTDSGCEACHRSQQNRGKFPSKKICLGCHTRGKTGQGDQNAVFHAEEKHWPMDEISCTTCHKGHTPGNRLIKFLSIDAIDTCQQCHKKSFRSVTASPKSGPLTPEKKSDNYYGQN</sequence>
<dbReference type="Gene3D" id="1.10.1130.10">
    <property type="entry name" value="Flavocytochrome C3, Chain A"/>
    <property type="match status" value="1"/>
</dbReference>
<feature type="domain" description="Tetrahaem cytochrome" evidence="8">
    <location>
        <begin position="67"/>
        <end position="152"/>
    </location>
</feature>
<keyword evidence="6" id="KW-0408">Iron</keyword>
<dbReference type="InterPro" id="IPR036280">
    <property type="entry name" value="Multihaem_cyt_sf"/>
</dbReference>
<keyword evidence="3" id="KW-0349">Heme</keyword>
<evidence type="ECO:0000256" key="6">
    <source>
        <dbReference type="ARBA" id="ARBA00023004"/>
    </source>
</evidence>
<keyword evidence="2" id="KW-0813">Transport</keyword>
<dbReference type="AlphaFoldDB" id="A0A3B1ATK6"/>
<dbReference type="EMBL" id="UOFU01000284">
    <property type="protein sequence ID" value="VAX02678.1"/>
    <property type="molecule type" value="Genomic_DNA"/>
</dbReference>
<dbReference type="GO" id="GO:0030313">
    <property type="term" value="C:cell envelope"/>
    <property type="evidence" value="ECO:0007669"/>
    <property type="project" value="UniProtKB-SubCell"/>
</dbReference>
<evidence type="ECO:0000256" key="2">
    <source>
        <dbReference type="ARBA" id="ARBA00022448"/>
    </source>
</evidence>
<keyword evidence="4" id="KW-0479">Metal-binding</keyword>
<name>A0A3B1ATK6_9ZZZZ</name>
<protein>
    <recommendedName>
        <fullName evidence="8">Tetrahaem cytochrome domain-containing protein</fullName>
    </recommendedName>
</protein>
<dbReference type="Pfam" id="PF14537">
    <property type="entry name" value="Cytochrom_c3_2"/>
    <property type="match status" value="1"/>
</dbReference>
<proteinExistence type="predicted"/>
<feature type="region of interest" description="Disordered" evidence="7">
    <location>
        <begin position="158"/>
        <end position="180"/>
    </location>
</feature>
<accession>A0A3B1ATK6</accession>
<keyword evidence="5" id="KW-0249">Electron transport</keyword>
<dbReference type="SUPFAM" id="SSF48695">
    <property type="entry name" value="Multiheme cytochromes"/>
    <property type="match status" value="1"/>
</dbReference>